<dbReference type="RefSeq" id="WP_326089784.1">
    <property type="nucleotide sequence ID" value="NZ_JARLKZ010000015.1"/>
</dbReference>
<protein>
    <submittedName>
        <fullName evidence="2">Molecular chaperone TorD family protein</fullName>
    </submittedName>
</protein>
<name>A0ABU6GRQ5_9BACL</name>
<dbReference type="InterPro" id="IPR020945">
    <property type="entry name" value="DMSO/NO3_reduct_chaperone"/>
</dbReference>
<accession>A0ABU6GRQ5</accession>
<comment type="caution">
    <text evidence="2">The sequence shown here is derived from an EMBL/GenBank/DDBJ whole genome shotgun (WGS) entry which is preliminary data.</text>
</comment>
<evidence type="ECO:0000313" key="3">
    <source>
        <dbReference type="Proteomes" id="UP001344632"/>
    </source>
</evidence>
<gene>
    <name evidence="2" type="ORF">P4H66_19740</name>
</gene>
<evidence type="ECO:0000313" key="2">
    <source>
        <dbReference type="EMBL" id="MEC0242039.1"/>
    </source>
</evidence>
<dbReference type="PANTHER" id="PTHR34227:SF1">
    <property type="entry name" value="DIMETHYL SULFOXIDE REDUCTASE CHAPERONE-RELATED"/>
    <property type="match status" value="1"/>
</dbReference>
<dbReference type="PANTHER" id="PTHR34227">
    <property type="entry name" value="CHAPERONE PROTEIN YCDY"/>
    <property type="match status" value="1"/>
</dbReference>
<keyword evidence="1" id="KW-0143">Chaperone</keyword>
<sequence>MTTMTVKSLLDTAKGVQWLQGRGWVYQLLIDFLENPPSLSQIALWQRQAAMREELALTEGGRRLQEHWGKLEPCELSDVCRMETKEYERLFTGPDALLPCVCESVYRTTDQRSGHRCLQQIREAYAGCGIVFNKLQSEKDDHLTIELEFIAVAGEHMDNTQGLPECQLMWLDTQIDFLKNHLLQWTPRLSNELTSLARTPLYREIGHIVSEFIPYDLQMLRLLREELAG</sequence>
<dbReference type="Proteomes" id="UP001344632">
    <property type="component" value="Unassembled WGS sequence"/>
</dbReference>
<dbReference type="InterPro" id="IPR036411">
    <property type="entry name" value="TorD-like_sf"/>
</dbReference>
<dbReference type="InterPro" id="IPR050289">
    <property type="entry name" value="TorD/DmsD_chaperones"/>
</dbReference>
<proteinExistence type="predicted"/>
<reference evidence="2 3" key="1">
    <citation type="submission" date="2023-03" db="EMBL/GenBank/DDBJ databases">
        <title>Bacillus Genome Sequencing.</title>
        <authorList>
            <person name="Dunlap C."/>
        </authorList>
    </citation>
    <scope>NUCLEOTIDE SEQUENCE [LARGE SCALE GENOMIC DNA]</scope>
    <source>
        <strain evidence="2 3">BD-525</strain>
    </source>
</reference>
<keyword evidence="3" id="KW-1185">Reference proteome</keyword>
<dbReference type="Pfam" id="PF02613">
    <property type="entry name" value="Nitrate_red_del"/>
    <property type="match status" value="1"/>
</dbReference>
<dbReference type="Gene3D" id="1.10.3480.10">
    <property type="entry name" value="TorD-like"/>
    <property type="match status" value="1"/>
</dbReference>
<dbReference type="SUPFAM" id="SSF89155">
    <property type="entry name" value="TorD-like"/>
    <property type="match status" value="1"/>
</dbReference>
<dbReference type="EMBL" id="JARLKZ010000015">
    <property type="protein sequence ID" value="MEC0242039.1"/>
    <property type="molecule type" value="Genomic_DNA"/>
</dbReference>
<evidence type="ECO:0000256" key="1">
    <source>
        <dbReference type="ARBA" id="ARBA00023186"/>
    </source>
</evidence>
<organism evidence="2 3">
    <name type="scientific">Paenibacillus dokdonensis</name>
    <dbReference type="NCBI Taxonomy" id="2567944"/>
    <lineage>
        <taxon>Bacteria</taxon>
        <taxon>Bacillati</taxon>
        <taxon>Bacillota</taxon>
        <taxon>Bacilli</taxon>
        <taxon>Bacillales</taxon>
        <taxon>Paenibacillaceae</taxon>
        <taxon>Paenibacillus</taxon>
    </lineage>
</organism>